<gene>
    <name evidence="2" type="ORF">SASPL_138728</name>
</gene>
<evidence type="ECO:0000313" key="2">
    <source>
        <dbReference type="EMBL" id="KAG6401860.1"/>
    </source>
</evidence>
<name>A0A8X8WVQ4_SALSN</name>
<accession>A0A8X8WVQ4</accession>
<sequence length="269" mass="29345">MEFGFGGDFKAVGVADDGGHDNAIVFQMLFFQKESLFGRGVLGGAGGQPPRPHCGYLLEDERTEPNSSEHGSVGANLGNFAPHHRCYVTSLLLSDFTRVSPGWKAPGQMPWAARTTLLSGLSLCLTDAPPRLDPSFHLHTTFALVFDHVFGAQLIHDQQISSHSSMDPSSMNSPELQNLLAAVCKFLDAGGKVATSLKQYLTSVIEYFQQEKQKAMISEMISKLTSACWDKCITGSPGSKFSSSEANCLTNCAQRYMDMSLIIMKRLQQ</sequence>
<organism evidence="2">
    <name type="scientific">Salvia splendens</name>
    <name type="common">Scarlet sage</name>
    <dbReference type="NCBI Taxonomy" id="180675"/>
    <lineage>
        <taxon>Eukaryota</taxon>
        <taxon>Viridiplantae</taxon>
        <taxon>Streptophyta</taxon>
        <taxon>Embryophyta</taxon>
        <taxon>Tracheophyta</taxon>
        <taxon>Spermatophyta</taxon>
        <taxon>Magnoliopsida</taxon>
        <taxon>eudicotyledons</taxon>
        <taxon>Gunneridae</taxon>
        <taxon>Pentapetalae</taxon>
        <taxon>asterids</taxon>
        <taxon>lamiids</taxon>
        <taxon>Lamiales</taxon>
        <taxon>Lamiaceae</taxon>
        <taxon>Nepetoideae</taxon>
        <taxon>Mentheae</taxon>
        <taxon>Salviinae</taxon>
        <taxon>Salvia</taxon>
        <taxon>Salvia subgen. Calosphace</taxon>
        <taxon>core Calosphace</taxon>
    </lineage>
</organism>
<dbReference type="EMBL" id="PNBA02000014">
    <property type="protein sequence ID" value="KAG6401860.1"/>
    <property type="molecule type" value="Genomic_DNA"/>
</dbReference>
<evidence type="ECO:0000259" key="1">
    <source>
        <dbReference type="Pfam" id="PF02953"/>
    </source>
</evidence>
<dbReference type="Proteomes" id="UP000298416">
    <property type="component" value="Unassembled WGS sequence"/>
</dbReference>
<dbReference type="InterPro" id="IPR035427">
    <property type="entry name" value="Tim10-like_dom_sf"/>
</dbReference>
<dbReference type="SUPFAM" id="SSF144122">
    <property type="entry name" value="Tim10-like"/>
    <property type="match status" value="1"/>
</dbReference>
<dbReference type="AlphaFoldDB" id="A0A8X8WVQ4"/>
<proteinExistence type="predicted"/>
<reference evidence="2" key="2">
    <citation type="submission" date="2020-08" db="EMBL/GenBank/DDBJ databases">
        <title>Plant Genome Project.</title>
        <authorList>
            <person name="Zhang R.-G."/>
        </authorList>
    </citation>
    <scope>NUCLEOTIDE SEQUENCE</scope>
    <source>
        <strain evidence="2">Huo1</strain>
        <tissue evidence="2">Leaf</tissue>
    </source>
</reference>
<dbReference type="Gene3D" id="1.10.287.810">
    <property type="entry name" value="Mitochondrial import inner membrane translocase subunit tim13 like domains"/>
    <property type="match status" value="1"/>
</dbReference>
<protein>
    <recommendedName>
        <fullName evidence="1">Tim10-like domain-containing protein</fullName>
    </recommendedName>
</protein>
<comment type="caution">
    <text evidence="2">The sequence shown here is derived from an EMBL/GenBank/DDBJ whole genome shotgun (WGS) entry which is preliminary data.</text>
</comment>
<keyword evidence="3" id="KW-1185">Reference proteome</keyword>
<dbReference type="InterPro" id="IPR004217">
    <property type="entry name" value="Tim10-like"/>
</dbReference>
<dbReference type="Pfam" id="PF02953">
    <property type="entry name" value="zf-Tim10_DDP"/>
    <property type="match status" value="1"/>
</dbReference>
<feature type="domain" description="Tim10-like" evidence="1">
    <location>
        <begin position="209"/>
        <end position="269"/>
    </location>
</feature>
<reference evidence="2" key="1">
    <citation type="submission" date="2018-01" db="EMBL/GenBank/DDBJ databases">
        <authorList>
            <person name="Mao J.F."/>
        </authorList>
    </citation>
    <scope>NUCLEOTIDE SEQUENCE</scope>
    <source>
        <strain evidence="2">Huo1</strain>
        <tissue evidence="2">Leaf</tissue>
    </source>
</reference>
<evidence type="ECO:0000313" key="3">
    <source>
        <dbReference type="Proteomes" id="UP000298416"/>
    </source>
</evidence>